<accession>A0A1C7PB55</accession>
<dbReference type="KEGG" id="agl:PYTT_0521"/>
<keyword evidence="1" id="KW-0732">Signal</keyword>
<feature type="signal peptide" evidence="1">
    <location>
        <begin position="1"/>
        <end position="21"/>
    </location>
</feature>
<dbReference type="InterPro" id="IPR013320">
    <property type="entry name" value="ConA-like_dom_sf"/>
</dbReference>
<organism evidence="2 3">
    <name type="scientific">Akkermansia glycaniphila</name>
    <dbReference type="NCBI Taxonomy" id="1679444"/>
    <lineage>
        <taxon>Bacteria</taxon>
        <taxon>Pseudomonadati</taxon>
        <taxon>Verrucomicrobiota</taxon>
        <taxon>Verrucomicrobiia</taxon>
        <taxon>Verrucomicrobiales</taxon>
        <taxon>Akkermansiaceae</taxon>
        <taxon>Akkermansia</taxon>
    </lineage>
</organism>
<name>A0A1C7PB55_9BACT</name>
<evidence type="ECO:0000256" key="1">
    <source>
        <dbReference type="SAM" id="SignalP"/>
    </source>
</evidence>
<evidence type="ECO:0000313" key="3">
    <source>
        <dbReference type="Proteomes" id="UP000176204"/>
    </source>
</evidence>
<dbReference type="EMBL" id="LT629973">
    <property type="protein sequence ID" value="SEH76114.1"/>
    <property type="molecule type" value="Genomic_DNA"/>
</dbReference>
<sequence length="234" mass="26487">MKNVFRFLVFGGLALAAGAVAAESKQSKSPAKKVWNFDNLDGWKLYSQDSNPNQQCSIEKGCLKIFTRAGSDDRKKASTVEQVYTTGRYKWRTYVPKMGVGDQASVGSWIYCDDQHEIDFEVGYGKKEVRDKLGAKPGDLVAYMTTQAHPFSSVPVLVKPGWHTFEIDLSNKDGKYHVQWLIDGKVRHSLTQTFGPEFAFHIYCSVENLKFLGDRPASQDNYGLFDKVEYTYHD</sequence>
<dbReference type="Proteomes" id="UP000176204">
    <property type="component" value="Chromosome I"/>
</dbReference>
<keyword evidence="3" id="KW-1185">Reference proteome</keyword>
<feature type="chain" id="PRO_5014266464" evidence="1">
    <location>
        <begin position="22"/>
        <end position="234"/>
    </location>
</feature>
<dbReference type="AlphaFoldDB" id="A0A1C7PB55"/>
<gene>
    <name evidence="2" type="ORF">PYTT_0521</name>
</gene>
<proteinExistence type="predicted"/>
<dbReference type="GO" id="GO:0030246">
    <property type="term" value="F:carbohydrate binding"/>
    <property type="evidence" value="ECO:0007669"/>
    <property type="project" value="UniProtKB-KW"/>
</dbReference>
<reference evidence="3" key="1">
    <citation type="submission" date="2016-09" db="EMBL/GenBank/DDBJ databases">
        <authorList>
            <person name="Koehorst J."/>
        </authorList>
    </citation>
    <scope>NUCLEOTIDE SEQUENCE [LARGE SCALE GENOMIC DNA]</scope>
</reference>
<evidence type="ECO:0000313" key="2">
    <source>
        <dbReference type="EMBL" id="SEH76114.1"/>
    </source>
</evidence>
<dbReference type="OrthoDB" id="1025508at2"/>
<dbReference type="SUPFAM" id="SSF49899">
    <property type="entry name" value="Concanavalin A-like lectins/glucanases"/>
    <property type="match status" value="1"/>
</dbReference>
<protein>
    <submittedName>
        <fullName evidence="2">Concanavalin a-like lectin/glucanase domain</fullName>
    </submittedName>
</protein>
<dbReference type="STRING" id="1679444.PYTT_0521"/>
<dbReference type="Gene3D" id="2.60.120.200">
    <property type="match status" value="1"/>
</dbReference>
<keyword evidence="2" id="KW-0430">Lectin</keyword>
<dbReference type="RefSeq" id="WP_067776496.1">
    <property type="nucleotide sequence ID" value="NZ_LIGX01000028.1"/>
</dbReference>